<evidence type="ECO:0000313" key="9">
    <source>
        <dbReference type="Proteomes" id="UP000824166"/>
    </source>
</evidence>
<proteinExistence type="predicted"/>
<dbReference type="PANTHER" id="PTHR13789">
    <property type="entry name" value="MONOOXYGENASE"/>
    <property type="match status" value="1"/>
</dbReference>
<keyword evidence="5 8" id="KW-0503">Monooxygenase</keyword>
<dbReference type="PANTHER" id="PTHR13789:SF318">
    <property type="entry name" value="GERANYLGERANYL DIPHOSPHATE REDUCTASE"/>
    <property type="match status" value="1"/>
</dbReference>
<dbReference type="GO" id="GO:0004497">
    <property type="term" value="F:monooxygenase activity"/>
    <property type="evidence" value="ECO:0007669"/>
    <property type="project" value="UniProtKB-KW"/>
</dbReference>
<dbReference type="InterPro" id="IPR002938">
    <property type="entry name" value="FAD-bd"/>
</dbReference>
<comment type="caution">
    <text evidence="8">The sequence shown here is derived from an EMBL/GenBank/DDBJ whole genome shotgun (WGS) entry which is preliminary data.</text>
</comment>
<organism evidence="8 9">
    <name type="scientific">Paenarthrobacter aromaticivorans</name>
    <dbReference type="NCBI Taxonomy" id="2849150"/>
    <lineage>
        <taxon>Bacteria</taxon>
        <taxon>Bacillati</taxon>
        <taxon>Actinomycetota</taxon>
        <taxon>Actinomycetes</taxon>
        <taxon>Micrococcales</taxon>
        <taxon>Micrococcaceae</taxon>
        <taxon>Paenarthrobacter</taxon>
    </lineage>
</organism>
<keyword evidence="9" id="KW-1185">Reference proteome</keyword>
<gene>
    <name evidence="8" type="ORF">KSW38_19830</name>
</gene>
<comment type="cofactor">
    <cofactor evidence="1">
        <name>FAD</name>
        <dbReference type="ChEBI" id="CHEBI:57692"/>
    </cofactor>
</comment>
<evidence type="ECO:0000259" key="7">
    <source>
        <dbReference type="Pfam" id="PF01494"/>
    </source>
</evidence>
<protein>
    <submittedName>
        <fullName evidence="8">FAD-dependent monooxygenase</fullName>
    </submittedName>
</protein>
<evidence type="ECO:0000256" key="1">
    <source>
        <dbReference type="ARBA" id="ARBA00001974"/>
    </source>
</evidence>
<dbReference type="Pfam" id="PF01494">
    <property type="entry name" value="FAD_binding_3"/>
    <property type="match status" value="1"/>
</dbReference>
<evidence type="ECO:0000256" key="3">
    <source>
        <dbReference type="ARBA" id="ARBA00022827"/>
    </source>
</evidence>
<evidence type="ECO:0000313" key="8">
    <source>
        <dbReference type="EMBL" id="MBU8868548.1"/>
    </source>
</evidence>
<dbReference type="RefSeq" id="WP_216926669.1">
    <property type="nucleotide sequence ID" value="NZ_JAHOPC010000015.1"/>
</dbReference>
<evidence type="ECO:0000256" key="2">
    <source>
        <dbReference type="ARBA" id="ARBA00022630"/>
    </source>
</evidence>
<keyword evidence="2" id="KW-0285">Flavoprotein</keyword>
<feature type="domain" description="FAD-binding" evidence="7">
    <location>
        <begin position="4"/>
        <end position="342"/>
    </location>
</feature>
<dbReference type="InterPro" id="IPR050493">
    <property type="entry name" value="FAD-dep_Monooxygenase_BioMet"/>
</dbReference>
<evidence type="ECO:0000256" key="4">
    <source>
        <dbReference type="ARBA" id="ARBA00023002"/>
    </source>
</evidence>
<accession>A0ABS6IA01</accession>
<evidence type="ECO:0000256" key="5">
    <source>
        <dbReference type="ARBA" id="ARBA00023033"/>
    </source>
</evidence>
<keyword evidence="3" id="KW-0274">FAD</keyword>
<reference evidence="8 9" key="1">
    <citation type="submission" date="2021-06" db="EMBL/GenBank/DDBJ databases">
        <authorList>
            <person name="Jeong J.W."/>
        </authorList>
    </citation>
    <scope>NUCLEOTIDE SEQUENCE [LARGE SCALE GENOMIC DNA]</scope>
    <source>
        <strain evidence="8 9">MMS21-TAE1-1</strain>
    </source>
</reference>
<feature type="region of interest" description="Disordered" evidence="6">
    <location>
        <begin position="351"/>
        <end position="384"/>
    </location>
</feature>
<dbReference type="EMBL" id="JAHOPC010000015">
    <property type="protein sequence ID" value="MBU8868548.1"/>
    <property type="molecule type" value="Genomic_DNA"/>
</dbReference>
<dbReference type="Proteomes" id="UP000824166">
    <property type="component" value="Unassembled WGS sequence"/>
</dbReference>
<name>A0ABS6IA01_9MICC</name>
<evidence type="ECO:0000256" key="6">
    <source>
        <dbReference type="SAM" id="MobiDB-lite"/>
    </source>
</evidence>
<sequence>MNRIAIVGGGIGGLTAASLLAGEGFQVDVYEQASKIAPVGAGLGLFPNAMRVLTKMGLREKIELRAVRQSLEVFRRFDDGRVIRSAREERLEQDFGSPRFTIHRADLLDALISALPAGALHLGERLQTLTQDDDGVDLQFVSGRRVRADVVLGADGITSTVARLLNIGTRPHSSGYAVNRTVIPRERVAHLDLGPEDATTMWLGPHRHFSHYWVSSGRALNVMATVHSPLDLEEAWTVAADPLEVREAYKDWHPQVRGILEAAESFSLFGLFHRYASERWNVGRVALLGDAAHPMVPFFGQGAAMAMEDAEALRALLTGAPGLDISRRLDVYSATRFERARRCQNIATDHAREWELPDGPEQSARDARLAGTTDGAASDDESGSYFSPSQWLYGYDPAEAVLQALETEGAKR</sequence>
<keyword evidence="4" id="KW-0560">Oxidoreductase</keyword>